<dbReference type="GO" id="GO:0003677">
    <property type="term" value="F:DNA binding"/>
    <property type="evidence" value="ECO:0007669"/>
    <property type="project" value="UniProtKB-KW"/>
</dbReference>
<dbReference type="GO" id="GO:0003700">
    <property type="term" value="F:DNA-binding transcription factor activity"/>
    <property type="evidence" value="ECO:0007669"/>
    <property type="project" value="InterPro"/>
</dbReference>
<dbReference type="GO" id="GO:0045893">
    <property type="term" value="P:positive regulation of DNA-templated transcription"/>
    <property type="evidence" value="ECO:0007669"/>
    <property type="project" value="TreeGrafter"/>
</dbReference>
<evidence type="ECO:0000256" key="1">
    <source>
        <dbReference type="ARBA" id="ARBA00004123"/>
    </source>
</evidence>
<dbReference type="Pfam" id="PF05142">
    <property type="entry name" value="DUF702"/>
    <property type="match status" value="2"/>
</dbReference>
<evidence type="ECO:0000256" key="3">
    <source>
        <dbReference type="ARBA" id="ARBA00022723"/>
    </source>
</evidence>
<keyword evidence="3" id="KW-0479">Metal-binding</keyword>
<dbReference type="Proteomes" id="UP001370490">
    <property type="component" value="Unassembled WGS sequence"/>
</dbReference>
<comment type="similarity">
    <text evidence="2">Belongs to the SHI protein family.</text>
</comment>
<evidence type="ECO:0000256" key="4">
    <source>
        <dbReference type="ARBA" id="ARBA00022833"/>
    </source>
</evidence>
<dbReference type="EMBL" id="JBAMMX010000002">
    <property type="protein sequence ID" value="KAK6946302.1"/>
    <property type="molecule type" value="Genomic_DNA"/>
</dbReference>
<evidence type="ECO:0000313" key="9">
    <source>
        <dbReference type="Proteomes" id="UP001370490"/>
    </source>
</evidence>
<evidence type="ECO:0000256" key="5">
    <source>
        <dbReference type="ARBA" id="ARBA00023125"/>
    </source>
</evidence>
<feature type="non-terminal residue" evidence="8">
    <location>
        <position position="167"/>
    </location>
</feature>
<reference evidence="8 9" key="1">
    <citation type="submission" date="2023-12" db="EMBL/GenBank/DDBJ databases">
        <title>A high-quality genome assembly for Dillenia turbinata (Dilleniales).</title>
        <authorList>
            <person name="Chanderbali A."/>
        </authorList>
    </citation>
    <scope>NUCLEOTIDE SEQUENCE [LARGE SCALE GENOMIC DNA]</scope>
    <source>
        <strain evidence="8">LSX21</strain>
        <tissue evidence="8">Leaf</tissue>
    </source>
</reference>
<keyword evidence="7" id="KW-0539">Nucleus</keyword>
<dbReference type="PANTHER" id="PTHR31604:SF16">
    <property type="entry name" value="PROTEIN SHI RELATED SEQUENCE 3"/>
    <property type="match status" value="1"/>
</dbReference>
<evidence type="ECO:0000256" key="2">
    <source>
        <dbReference type="ARBA" id="ARBA00006911"/>
    </source>
</evidence>
<keyword evidence="4" id="KW-0862">Zinc</keyword>
<comment type="subcellular location">
    <subcellularLocation>
        <location evidence="1">Nucleus</location>
    </subcellularLocation>
</comment>
<evidence type="ECO:0000256" key="6">
    <source>
        <dbReference type="ARBA" id="ARBA00023159"/>
    </source>
</evidence>
<dbReference type="PANTHER" id="PTHR31604">
    <property type="entry name" value="PROTEIN LATERAL ROOT PRIMORDIUM 1"/>
    <property type="match status" value="1"/>
</dbReference>
<dbReference type="InterPro" id="IPR006510">
    <property type="entry name" value="Znf_LRP1"/>
</dbReference>
<evidence type="ECO:0000313" key="8">
    <source>
        <dbReference type="EMBL" id="KAK6946302.1"/>
    </source>
</evidence>
<dbReference type="InterPro" id="IPR006511">
    <property type="entry name" value="SHI_C"/>
</dbReference>
<dbReference type="GO" id="GO:0046872">
    <property type="term" value="F:metal ion binding"/>
    <property type="evidence" value="ECO:0007669"/>
    <property type="project" value="UniProtKB-KW"/>
</dbReference>
<evidence type="ECO:0000256" key="7">
    <source>
        <dbReference type="ARBA" id="ARBA00023242"/>
    </source>
</evidence>
<organism evidence="8 9">
    <name type="scientific">Dillenia turbinata</name>
    <dbReference type="NCBI Taxonomy" id="194707"/>
    <lineage>
        <taxon>Eukaryota</taxon>
        <taxon>Viridiplantae</taxon>
        <taxon>Streptophyta</taxon>
        <taxon>Embryophyta</taxon>
        <taxon>Tracheophyta</taxon>
        <taxon>Spermatophyta</taxon>
        <taxon>Magnoliopsida</taxon>
        <taxon>eudicotyledons</taxon>
        <taxon>Gunneridae</taxon>
        <taxon>Pentapetalae</taxon>
        <taxon>Dilleniales</taxon>
        <taxon>Dilleniaceae</taxon>
        <taxon>Dillenia</taxon>
    </lineage>
</organism>
<name>A0AAN8WHV0_9MAGN</name>
<dbReference type="AlphaFoldDB" id="A0AAN8WHV0"/>
<dbReference type="InterPro" id="IPR007818">
    <property type="entry name" value="SHI"/>
</dbReference>
<gene>
    <name evidence="8" type="ORF">RJ641_013846</name>
</gene>
<sequence length="167" mass="18531">MKQHDKGMANCQDCGNQAKKDCIYMRCRTCCKNRGYHCETHLKGNWISTSRRHERPENQKTPIHKPPKEKFPAVVYSLANFRYVRVNSIDNAVDQYAYQTAVKVAGRVFSGILYDQGPGGINTPNSPAAGFDGPSSIYPLLPNDYMPDATCSVNLVAQSLGLVGVVF</sequence>
<dbReference type="NCBIfam" id="TIGR01624">
    <property type="entry name" value="LRP1_Cterm"/>
    <property type="match status" value="1"/>
</dbReference>
<accession>A0AAN8WHV0</accession>
<dbReference type="NCBIfam" id="TIGR01623">
    <property type="entry name" value="put_zinc_LRP1"/>
    <property type="match status" value="1"/>
</dbReference>
<proteinExistence type="inferred from homology"/>
<keyword evidence="5" id="KW-0238">DNA-binding</keyword>
<keyword evidence="6" id="KW-0010">Activator</keyword>
<protein>
    <submittedName>
        <fullName evidence="8">Uncharacterized protein</fullName>
    </submittedName>
</protein>
<dbReference type="GO" id="GO:0005634">
    <property type="term" value="C:nucleus"/>
    <property type="evidence" value="ECO:0007669"/>
    <property type="project" value="UniProtKB-SubCell"/>
</dbReference>
<keyword evidence="9" id="KW-1185">Reference proteome</keyword>
<comment type="caution">
    <text evidence="8">The sequence shown here is derived from an EMBL/GenBank/DDBJ whole genome shotgun (WGS) entry which is preliminary data.</text>
</comment>